<dbReference type="AlphaFoldDB" id="A0A9W9RAS8"/>
<gene>
    <name evidence="2" type="ORF">N7517_011370</name>
</gene>
<keyword evidence="1" id="KW-0472">Membrane</keyword>
<evidence type="ECO:0000313" key="3">
    <source>
        <dbReference type="Proteomes" id="UP001147752"/>
    </source>
</evidence>
<name>A0A9W9RAS8_9EURO</name>
<sequence length="81" mass="8242">MTSTPFGRGGGHNGWRGGRVVRVPVMVATVAVAVGAAAVPTVGPELPLFHPGPLAGQYPPAAAVPTTTHKVDEDFDIELDG</sequence>
<dbReference type="RefSeq" id="XP_056574908.1">
    <property type="nucleotide sequence ID" value="XM_056729093.1"/>
</dbReference>
<evidence type="ECO:0000256" key="1">
    <source>
        <dbReference type="SAM" id="Phobius"/>
    </source>
</evidence>
<reference evidence="2" key="2">
    <citation type="journal article" date="2023" name="IMA Fungus">
        <title>Comparative genomic study of the Penicillium genus elucidates a diverse pangenome and 15 lateral gene transfer events.</title>
        <authorList>
            <person name="Petersen C."/>
            <person name="Sorensen T."/>
            <person name="Nielsen M.R."/>
            <person name="Sondergaard T.E."/>
            <person name="Sorensen J.L."/>
            <person name="Fitzpatrick D.A."/>
            <person name="Frisvad J.C."/>
            <person name="Nielsen K.L."/>
        </authorList>
    </citation>
    <scope>NUCLEOTIDE SEQUENCE</scope>
    <source>
        <strain evidence="2">IBT 3081</strain>
    </source>
</reference>
<proteinExistence type="predicted"/>
<organism evidence="2 3">
    <name type="scientific">Penicillium concentricum</name>
    <dbReference type="NCBI Taxonomy" id="293559"/>
    <lineage>
        <taxon>Eukaryota</taxon>
        <taxon>Fungi</taxon>
        <taxon>Dikarya</taxon>
        <taxon>Ascomycota</taxon>
        <taxon>Pezizomycotina</taxon>
        <taxon>Eurotiomycetes</taxon>
        <taxon>Eurotiomycetidae</taxon>
        <taxon>Eurotiales</taxon>
        <taxon>Aspergillaceae</taxon>
        <taxon>Penicillium</taxon>
    </lineage>
</organism>
<comment type="caution">
    <text evidence="2">The sequence shown here is derived from an EMBL/GenBank/DDBJ whole genome shotgun (WGS) entry which is preliminary data.</text>
</comment>
<protein>
    <submittedName>
        <fullName evidence="2">Uncharacterized protein</fullName>
    </submittedName>
</protein>
<keyword evidence="1" id="KW-1133">Transmembrane helix</keyword>
<evidence type="ECO:0000313" key="2">
    <source>
        <dbReference type="EMBL" id="KAJ5356761.1"/>
    </source>
</evidence>
<reference evidence="2" key="1">
    <citation type="submission" date="2022-12" db="EMBL/GenBank/DDBJ databases">
        <authorList>
            <person name="Petersen C."/>
        </authorList>
    </citation>
    <scope>NUCLEOTIDE SEQUENCE</scope>
    <source>
        <strain evidence="2">IBT 3081</strain>
    </source>
</reference>
<dbReference type="EMBL" id="JAPZBT010000006">
    <property type="protein sequence ID" value="KAJ5356761.1"/>
    <property type="molecule type" value="Genomic_DNA"/>
</dbReference>
<feature type="transmembrane region" description="Helical" evidence="1">
    <location>
        <begin position="20"/>
        <end position="39"/>
    </location>
</feature>
<keyword evidence="1" id="KW-0812">Transmembrane</keyword>
<dbReference type="GeneID" id="81468276"/>
<accession>A0A9W9RAS8</accession>
<keyword evidence="3" id="KW-1185">Reference proteome</keyword>
<dbReference type="Proteomes" id="UP001147752">
    <property type="component" value="Unassembled WGS sequence"/>
</dbReference>